<dbReference type="AlphaFoldDB" id="A0A8J3FAE5"/>
<organism evidence="2 3">
    <name type="scientific">Pilimelia anulata</name>
    <dbReference type="NCBI Taxonomy" id="53371"/>
    <lineage>
        <taxon>Bacteria</taxon>
        <taxon>Bacillati</taxon>
        <taxon>Actinomycetota</taxon>
        <taxon>Actinomycetes</taxon>
        <taxon>Micromonosporales</taxon>
        <taxon>Micromonosporaceae</taxon>
        <taxon>Pilimelia</taxon>
    </lineage>
</organism>
<protein>
    <submittedName>
        <fullName evidence="2">ADP-ribosylglycohydrolase</fullName>
    </submittedName>
</protein>
<accession>A0A8J3FAE5</accession>
<evidence type="ECO:0000313" key="3">
    <source>
        <dbReference type="Proteomes" id="UP000649739"/>
    </source>
</evidence>
<gene>
    <name evidence="2" type="ORF">GCM10010123_33200</name>
</gene>
<sequence length="342" mass="34862">MAAGAIAAARGCLLGLVLGDAIGATAGLVPDAGSLAATSGGQLACFTVDGLIRADVRSALQGPFDPPHAVWRAYRRWAALQGVIDPDGTGEPFLDGWLAEVPVLAQVRGPAPATIAALRGGPGGAPDTAPPRVTHGPRAVIRTLPVGMYARAGQAARLAADIAALTHRDDALVAAGYAATAIQLLSEDATIGHATSVAEERAVRLGLGPVPAEFRGAADEAAADPRAAVRLAEWAGAGTAVGAVAGALYVVASFPERDSIRDAILFAAAAGDGGHVATITGALLGARHGPDPLPVDWLSRLELVWVADLLSRDLVRQMSQSPAGTDGSTPTDPYWWDRYPGW</sequence>
<comment type="caution">
    <text evidence="2">The sequence shown here is derived from an EMBL/GenBank/DDBJ whole genome shotgun (WGS) entry which is preliminary data.</text>
</comment>
<dbReference type="InterPro" id="IPR050792">
    <property type="entry name" value="ADP-ribosylglycohydrolase"/>
</dbReference>
<evidence type="ECO:0000313" key="2">
    <source>
        <dbReference type="EMBL" id="GGK00648.1"/>
    </source>
</evidence>
<dbReference type="Pfam" id="PF03747">
    <property type="entry name" value="ADP_ribosyl_GH"/>
    <property type="match status" value="1"/>
</dbReference>
<dbReference type="EMBL" id="BMQB01000007">
    <property type="protein sequence ID" value="GGK00648.1"/>
    <property type="molecule type" value="Genomic_DNA"/>
</dbReference>
<dbReference type="GO" id="GO:0046872">
    <property type="term" value="F:metal ion binding"/>
    <property type="evidence" value="ECO:0007669"/>
    <property type="project" value="UniProtKB-KW"/>
</dbReference>
<keyword evidence="1" id="KW-0479">Metal-binding</keyword>
<feature type="binding site" evidence="1">
    <location>
        <position position="272"/>
    </location>
    <ligand>
        <name>Mg(2+)</name>
        <dbReference type="ChEBI" id="CHEBI:18420"/>
        <label>1</label>
    </ligand>
</feature>
<dbReference type="PANTHER" id="PTHR16222">
    <property type="entry name" value="ADP-RIBOSYLGLYCOHYDROLASE"/>
    <property type="match status" value="1"/>
</dbReference>
<dbReference type="SUPFAM" id="SSF101478">
    <property type="entry name" value="ADP-ribosylglycohydrolase"/>
    <property type="match status" value="1"/>
</dbReference>
<evidence type="ECO:0000256" key="1">
    <source>
        <dbReference type="PIRSR" id="PIRSR605502-1"/>
    </source>
</evidence>
<keyword evidence="1" id="KW-0460">Magnesium</keyword>
<reference evidence="2" key="2">
    <citation type="submission" date="2020-09" db="EMBL/GenBank/DDBJ databases">
        <authorList>
            <person name="Sun Q."/>
            <person name="Ohkuma M."/>
        </authorList>
    </citation>
    <scope>NUCLEOTIDE SEQUENCE</scope>
    <source>
        <strain evidence="2">JCM 3090</strain>
    </source>
</reference>
<dbReference type="InterPro" id="IPR005502">
    <property type="entry name" value="Ribosyl_crysJ1"/>
</dbReference>
<name>A0A8J3FAE5_9ACTN</name>
<reference evidence="2" key="1">
    <citation type="journal article" date="2014" name="Int. J. Syst. Evol. Microbiol.">
        <title>Complete genome sequence of Corynebacterium casei LMG S-19264T (=DSM 44701T), isolated from a smear-ripened cheese.</title>
        <authorList>
            <consortium name="US DOE Joint Genome Institute (JGI-PGF)"/>
            <person name="Walter F."/>
            <person name="Albersmeier A."/>
            <person name="Kalinowski J."/>
            <person name="Ruckert C."/>
        </authorList>
    </citation>
    <scope>NUCLEOTIDE SEQUENCE</scope>
    <source>
        <strain evidence="2">JCM 3090</strain>
    </source>
</reference>
<proteinExistence type="predicted"/>
<dbReference type="InterPro" id="IPR036705">
    <property type="entry name" value="Ribosyl_crysJ1_sf"/>
</dbReference>
<keyword evidence="3" id="KW-1185">Reference proteome</keyword>
<dbReference type="PANTHER" id="PTHR16222:SF12">
    <property type="entry name" value="ADP-RIBOSYLGLYCOHYDROLASE-RELATED"/>
    <property type="match status" value="1"/>
</dbReference>
<dbReference type="Proteomes" id="UP000649739">
    <property type="component" value="Unassembled WGS sequence"/>
</dbReference>
<dbReference type="Gene3D" id="1.10.4080.10">
    <property type="entry name" value="ADP-ribosylation/Crystallin J1"/>
    <property type="match status" value="1"/>
</dbReference>
<comment type="cofactor">
    <cofactor evidence="1">
        <name>Mg(2+)</name>
        <dbReference type="ChEBI" id="CHEBI:18420"/>
    </cofactor>
    <text evidence="1">Binds 2 magnesium ions per subunit.</text>
</comment>
<dbReference type="RefSeq" id="WP_189171080.1">
    <property type="nucleotide sequence ID" value="NZ_BMQB01000007.1"/>
</dbReference>